<reference evidence="7" key="1">
    <citation type="submission" date="2020-11" db="EMBL/GenBank/DDBJ databases">
        <authorList>
            <consortium name="DOE Joint Genome Institute"/>
            <person name="Ahrendt S."/>
            <person name="Riley R."/>
            <person name="Andreopoulos W."/>
            <person name="Labutti K."/>
            <person name="Pangilinan J."/>
            <person name="Ruiz-Duenas F.J."/>
            <person name="Barrasa J.M."/>
            <person name="Sanchez-Garcia M."/>
            <person name="Camarero S."/>
            <person name="Miyauchi S."/>
            <person name="Serrano A."/>
            <person name="Linde D."/>
            <person name="Babiker R."/>
            <person name="Drula E."/>
            <person name="Ayuso-Fernandez I."/>
            <person name="Pacheco R."/>
            <person name="Padilla G."/>
            <person name="Ferreira P."/>
            <person name="Barriuso J."/>
            <person name="Kellner H."/>
            <person name="Castanera R."/>
            <person name="Alfaro M."/>
            <person name="Ramirez L."/>
            <person name="Pisabarro A.G."/>
            <person name="Kuo A."/>
            <person name="Tritt A."/>
            <person name="Lipzen A."/>
            <person name="He G."/>
            <person name="Yan M."/>
            <person name="Ng V."/>
            <person name="Cullen D."/>
            <person name="Martin F."/>
            <person name="Rosso M.-N."/>
            <person name="Henrissat B."/>
            <person name="Hibbett D."/>
            <person name="Martinez A.T."/>
            <person name="Grigoriev I.V."/>
        </authorList>
    </citation>
    <scope>NUCLEOTIDE SEQUENCE</scope>
    <source>
        <strain evidence="7">CBS 506.95</strain>
    </source>
</reference>
<name>A0A9P6EI64_9AGAR</name>
<evidence type="ECO:0000256" key="1">
    <source>
        <dbReference type="ARBA" id="ARBA00004123"/>
    </source>
</evidence>
<dbReference type="AlphaFoldDB" id="A0A9P6EI64"/>
<keyword evidence="3" id="KW-0805">Transcription regulation</keyword>
<keyword evidence="5" id="KW-0539">Nucleus</keyword>
<dbReference type="Pfam" id="PF11571">
    <property type="entry name" value="Med27"/>
    <property type="match status" value="1"/>
</dbReference>
<keyword evidence="4" id="KW-0804">Transcription</keyword>
<keyword evidence="8" id="KW-1185">Reference proteome</keyword>
<organism evidence="7 8">
    <name type="scientific">Crepidotus variabilis</name>
    <dbReference type="NCBI Taxonomy" id="179855"/>
    <lineage>
        <taxon>Eukaryota</taxon>
        <taxon>Fungi</taxon>
        <taxon>Dikarya</taxon>
        <taxon>Basidiomycota</taxon>
        <taxon>Agaricomycotina</taxon>
        <taxon>Agaricomycetes</taxon>
        <taxon>Agaricomycetidae</taxon>
        <taxon>Agaricales</taxon>
        <taxon>Agaricineae</taxon>
        <taxon>Crepidotaceae</taxon>
        <taxon>Crepidotus</taxon>
    </lineage>
</organism>
<accession>A0A9P6EI64</accession>
<dbReference type="OrthoDB" id="10261040at2759"/>
<evidence type="ECO:0000313" key="7">
    <source>
        <dbReference type="EMBL" id="KAF9529302.1"/>
    </source>
</evidence>
<comment type="caution">
    <text evidence="7">The sequence shown here is derived from an EMBL/GenBank/DDBJ whole genome shotgun (WGS) entry which is preliminary data.</text>
</comment>
<dbReference type="GO" id="GO:0016592">
    <property type="term" value="C:mediator complex"/>
    <property type="evidence" value="ECO:0007669"/>
    <property type="project" value="InterPro"/>
</dbReference>
<dbReference type="EMBL" id="MU157847">
    <property type="protein sequence ID" value="KAF9529302.1"/>
    <property type="molecule type" value="Genomic_DNA"/>
</dbReference>
<evidence type="ECO:0000256" key="2">
    <source>
        <dbReference type="ARBA" id="ARBA00008048"/>
    </source>
</evidence>
<evidence type="ECO:0000313" key="8">
    <source>
        <dbReference type="Proteomes" id="UP000807306"/>
    </source>
</evidence>
<feature type="region of interest" description="Disordered" evidence="6">
    <location>
        <begin position="77"/>
        <end position="101"/>
    </location>
</feature>
<evidence type="ECO:0000256" key="5">
    <source>
        <dbReference type="ARBA" id="ARBA00023242"/>
    </source>
</evidence>
<evidence type="ECO:0000256" key="3">
    <source>
        <dbReference type="ARBA" id="ARBA00023015"/>
    </source>
</evidence>
<dbReference type="InterPro" id="IPR021627">
    <property type="entry name" value="Mediator_Med27"/>
</dbReference>
<proteinExistence type="inferred from homology"/>
<comment type="subcellular location">
    <subcellularLocation>
        <location evidence="1">Nucleus</location>
    </subcellularLocation>
</comment>
<comment type="similarity">
    <text evidence="2">Belongs to the Mediator complex subunit 27 family.</text>
</comment>
<protein>
    <submittedName>
        <fullName evidence="7">Uncharacterized protein</fullName>
    </submittedName>
</protein>
<sequence>MTSSDLQILKEQIDSLQELKKNIQTLRALPVGLLQPTTSTGSVTEGLKSVRGIAEEVLGEKLQGALSRAKGSLEADRTDLALAGRRDKRKPRPQTSAASPEIYVGKDRAVGHTSIFPLLAEEGVKMEGLVDWARAFNRTQDCKLRIQDKVLRLSVPEIMTTYMSFGVVEDRQIVVETIRVFGSREAKGGPHGQSGYTAFQQLSQELGKVLEQERVKLQSLVDLVISYSSLFITGCRVCGRVVSSERHVPAVVRRWENDGWVSEHVSCSDGPGVG</sequence>
<gene>
    <name evidence="7" type="ORF">CPB83DRAFT_277985</name>
</gene>
<evidence type="ECO:0000256" key="4">
    <source>
        <dbReference type="ARBA" id="ARBA00023163"/>
    </source>
</evidence>
<evidence type="ECO:0000256" key="6">
    <source>
        <dbReference type="SAM" id="MobiDB-lite"/>
    </source>
</evidence>
<dbReference type="Proteomes" id="UP000807306">
    <property type="component" value="Unassembled WGS sequence"/>
</dbReference>